<feature type="transmembrane region" description="Helical" evidence="19">
    <location>
        <begin position="38"/>
        <end position="57"/>
    </location>
</feature>
<geneLocation type="mitochondrion" evidence="22"/>
<reference evidence="22" key="1">
    <citation type="journal article" date="2018" name="Mol. Phylogenet. Evol.">
        <title>Gene arrangement and sequence of mitochondrial genomes yield insights into the phylogeny and evolution of bees and sphecid wasps (Hymenoptera: Apoidea).</title>
        <authorList>
            <person name="Zheng B.Y."/>
            <person name="Cao L.J."/>
            <person name="Tang P."/>
            <person name="van Achterberg K."/>
            <person name="Hoffmann A.A."/>
            <person name="Chen H.Y."/>
            <person name="Chen X.X."/>
            <person name="Wei S.J."/>
        </authorList>
    </citation>
    <scope>NUCLEOTIDE SEQUENCE</scope>
</reference>
<feature type="transmembrane region" description="Helical" evidence="19">
    <location>
        <begin position="141"/>
        <end position="158"/>
    </location>
</feature>
<dbReference type="PROSITE" id="PS51003">
    <property type="entry name" value="CYTB_CTER"/>
    <property type="match status" value="1"/>
</dbReference>
<feature type="domain" description="Cytochrome b/b6 N-terminal region profile" evidence="20">
    <location>
        <begin position="1"/>
        <end position="210"/>
    </location>
</feature>
<dbReference type="CDD" id="cd00290">
    <property type="entry name" value="cytochrome_b_C"/>
    <property type="match status" value="1"/>
</dbReference>
<comment type="cofactor">
    <cofactor evidence="19">
        <name>heme b</name>
        <dbReference type="ChEBI" id="CHEBI:60344"/>
    </cofactor>
    <text evidence="19">Binds 2 heme groups non-covalently.</text>
</comment>
<evidence type="ECO:0000256" key="11">
    <source>
        <dbReference type="ARBA" id="ARBA00022982"/>
    </source>
</evidence>
<evidence type="ECO:0000256" key="17">
    <source>
        <dbReference type="PIRSR" id="PIRSR038885-1"/>
    </source>
</evidence>
<keyword evidence="7 19" id="KW-0679">Respiratory chain</keyword>
<evidence type="ECO:0000256" key="16">
    <source>
        <dbReference type="ARBA" id="ARBA00023136"/>
    </source>
</evidence>
<dbReference type="AlphaFoldDB" id="A0A343DRG4"/>
<keyword evidence="12 19" id="KW-1133">Transmembrane helix</keyword>
<dbReference type="InterPro" id="IPR048259">
    <property type="entry name" value="Cytochrome_b_N_euk/bac"/>
</dbReference>
<feature type="binding site" evidence="17">
    <location>
        <position position="202"/>
    </location>
    <ligand>
        <name>a ubiquinone</name>
        <dbReference type="ChEBI" id="CHEBI:16389"/>
    </ligand>
</feature>
<evidence type="ECO:0000256" key="19">
    <source>
        <dbReference type="RuleBase" id="RU362117"/>
    </source>
</evidence>
<sequence>MNKSIMKTNSFLSMIYFFLIKTPIPTNISYLWNFGSMLGLNLMLQIITGVFLSMHYCPNTMMAFNSIIHIMQDVKYGWIMRLLHMNGASTYFILMYLHISRGIYYHSYSNKYTWICGVMIILLSMATAFMGYVLPWGQMSFWGAMVITNLVSTIPYIGDSIVQWLWGGFTISNATLNRFFTFHFIMPAIIFILVIIHLIYLHKFISNNPMGLNKKIYLINFHPLFSFKDSIGFMILIMFLMIICLQYPYMLSDPDNFIMANPMITPTHIKPEWYFLFAYAILRSIPSKFGGVMALMLSIIILISLNFTKYFYKNNSSKFYPLNQLMFWMFINSFIILTWVGGKPIEYPYMMISQIYSMMYFLYFFIMPMLNMYWDKLLYKNKNKINNSMITN</sequence>
<evidence type="ECO:0000313" key="22">
    <source>
        <dbReference type="EMBL" id="ARX96625.1"/>
    </source>
</evidence>
<proteinExistence type="inferred from homology"/>
<keyword evidence="5 19" id="KW-0813">Transport</keyword>
<comment type="cofactor">
    <cofactor evidence="18">
        <name>heme</name>
        <dbReference type="ChEBI" id="CHEBI:30413"/>
    </cofactor>
    <text evidence="18">Binds 2 heme groups non-covalently.</text>
</comment>
<comment type="similarity">
    <text evidence="19">Belongs to the cytochrome b family.</text>
</comment>
<comment type="subunit">
    <text evidence="3">The main subunits of complex b-c1 are: cytochrome b, cytochrome c1 and the Rieske protein.</text>
</comment>
<dbReference type="InterPro" id="IPR027387">
    <property type="entry name" value="Cytb/b6-like_sf"/>
</dbReference>
<feature type="binding site" description="axial binding residue" evidence="18">
    <location>
        <position position="183"/>
    </location>
    <ligand>
        <name>heme b</name>
        <dbReference type="ChEBI" id="CHEBI:60344"/>
        <label>b562</label>
    </ligand>
    <ligandPart>
        <name>Fe</name>
        <dbReference type="ChEBI" id="CHEBI:18248"/>
    </ligandPart>
</feature>
<dbReference type="Gene3D" id="1.20.810.10">
    <property type="entry name" value="Cytochrome Bc1 Complex, Chain C"/>
    <property type="match status" value="1"/>
</dbReference>
<dbReference type="GO" id="GO:0008121">
    <property type="term" value="F:quinol-cytochrome-c reductase activity"/>
    <property type="evidence" value="ECO:0007669"/>
    <property type="project" value="InterPro"/>
</dbReference>
<feature type="transmembrane region" description="Helical" evidence="19">
    <location>
        <begin position="231"/>
        <end position="249"/>
    </location>
</feature>
<dbReference type="Pfam" id="PF00032">
    <property type="entry name" value="Cytochrom_B_C"/>
    <property type="match status" value="1"/>
</dbReference>
<feature type="transmembrane region" description="Helical" evidence="19">
    <location>
        <begin position="111"/>
        <end position="134"/>
    </location>
</feature>
<dbReference type="InterPro" id="IPR005797">
    <property type="entry name" value="Cyt_b/b6_N"/>
</dbReference>
<dbReference type="InterPro" id="IPR048260">
    <property type="entry name" value="Cytochrome_b_C_euk/bac"/>
</dbReference>
<keyword evidence="11 19" id="KW-0249">Electron transport</keyword>
<feature type="transmembrane region" description="Helical" evidence="19">
    <location>
        <begin position="292"/>
        <end position="312"/>
    </location>
</feature>
<evidence type="ECO:0000256" key="12">
    <source>
        <dbReference type="ARBA" id="ARBA00022989"/>
    </source>
</evidence>
<evidence type="ECO:0000256" key="13">
    <source>
        <dbReference type="ARBA" id="ARBA00023004"/>
    </source>
</evidence>
<name>A0A343DRG4_9HYME</name>
<evidence type="ECO:0000259" key="21">
    <source>
        <dbReference type="PROSITE" id="PS51003"/>
    </source>
</evidence>
<evidence type="ECO:0000256" key="9">
    <source>
        <dbReference type="ARBA" id="ARBA00022723"/>
    </source>
</evidence>
<feature type="transmembrane region" description="Helical" evidence="19">
    <location>
        <begin position="78"/>
        <end position="99"/>
    </location>
</feature>
<evidence type="ECO:0000259" key="20">
    <source>
        <dbReference type="PROSITE" id="PS51002"/>
    </source>
</evidence>
<dbReference type="GO" id="GO:0045275">
    <property type="term" value="C:respiratory chain complex III"/>
    <property type="evidence" value="ECO:0007669"/>
    <property type="project" value="InterPro"/>
</dbReference>
<keyword evidence="9 18" id="KW-0479">Metal-binding</keyword>
<dbReference type="InterPro" id="IPR005798">
    <property type="entry name" value="Cyt_b/b6_C"/>
</dbReference>
<dbReference type="SUPFAM" id="SSF81648">
    <property type="entry name" value="a domain/subunit of cytochrome bc1 complex (Ubiquinol-cytochrome c reductase)"/>
    <property type="match status" value="1"/>
</dbReference>
<dbReference type="InterPro" id="IPR016174">
    <property type="entry name" value="Di-haem_cyt_TM"/>
</dbReference>
<dbReference type="SUPFAM" id="SSF81342">
    <property type="entry name" value="Transmembrane di-heme cytochromes"/>
    <property type="match status" value="1"/>
</dbReference>
<evidence type="ECO:0000256" key="18">
    <source>
        <dbReference type="PIRSR" id="PIRSR038885-2"/>
    </source>
</evidence>
<feature type="binding site" description="axial binding residue" evidence="18">
    <location>
        <position position="197"/>
    </location>
    <ligand>
        <name>heme b</name>
        <dbReference type="ChEBI" id="CHEBI:60344"/>
        <label>b566</label>
    </ligand>
    <ligandPart>
        <name>Fe</name>
        <dbReference type="ChEBI" id="CHEBI:18248"/>
    </ligandPart>
</feature>
<dbReference type="GO" id="GO:0016491">
    <property type="term" value="F:oxidoreductase activity"/>
    <property type="evidence" value="ECO:0007669"/>
    <property type="project" value="UniProtKB-UniRule"/>
</dbReference>
<dbReference type="PANTHER" id="PTHR19271">
    <property type="entry name" value="CYTOCHROME B"/>
    <property type="match status" value="1"/>
</dbReference>
<feature type="binding site" description="axial binding residue" evidence="18">
    <location>
        <position position="98"/>
    </location>
    <ligand>
        <name>heme b</name>
        <dbReference type="ChEBI" id="CHEBI:60344"/>
        <label>b566</label>
    </ligand>
    <ligandPart>
        <name>Fe</name>
        <dbReference type="ChEBI" id="CHEBI:18248"/>
    </ligandPart>
</feature>
<keyword evidence="13 18" id="KW-0408">Iron</keyword>
<feature type="binding site" description="axial binding residue" evidence="18">
    <location>
        <position position="84"/>
    </location>
    <ligand>
        <name>heme b</name>
        <dbReference type="ChEBI" id="CHEBI:60344"/>
        <label>b562</label>
    </ligand>
    <ligandPart>
        <name>Fe</name>
        <dbReference type="ChEBI" id="CHEBI:18248"/>
    </ligandPart>
</feature>
<comment type="function">
    <text evidence="1 19">Component of the ubiquinol-cytochrome c reductase complex (complex III or cytochrome b-c1 complex) that is part of the mitochondrial respiratory chain. The b-c1 complex mediates electron transfer from ubiquinol to cytochrome c. Contributes to the generation of a proton gradient across the mitochondrial membrane that is then used for ATP synthesis.</text>
</comment>
<accession>A0A343DRG4</accession>
<dbReference type="Pfam" id="PF00033">
    <property type="entry name" value="Cytochrome_B"/>
    <property type="match status" value="1"/>
</dbReference>
<evidence type="ECO:0000256" key="8">
    <source>
        <dbReference type="ARBA" id="ARBA00022692"/>
    </source>
</evidence>
<feature type="domain" description="Cytochrome b/b6 C-terminal region profile" evidence="21">
    <location>
        <begin position="211"/>
        <end position="382"/>
    </location>
</feature>
<dbReference type="PROSITE" id="PS51002">
    <property type="entry name" value="CYTB_NTER"/>
    <property type="match status" value="1"/>
</dbReference>
<dbReference type="PANTHER" id="PTHR19271:SF16">
    <property type="entry name" value="CYTOCHROME B"/>
    <property type="match status" value="1"/>
</dbReference>
<dbReference type="InterPro" id="IPR036150">
    <property type="entry name" value="Cyt_b/b6_C_sf"/>
</dbReference>
<keyword evidence="16 19" id="KW-0472">Membrane</keyword>
<keyword evidence="8 19" id="KW-0812">Transmembrane</keyword>
<evidence type="ECO:0000256" key="14">
    <source>
        <dbReference type="ARBA" id="ARBA00023075"/>
    </source>
</evidence>
<evidence type="ECO:0000256" key="10">
    <source>
        <dbReference type="ARBA" id="ARBA00022792"/>
    </source>
</evidence>
<evidence type="ECO:0000256" key="6">
    <source>
        <dbReference type="ARBA" id="ARBA00022617"/>
    </source>
</evidence>
<evidence type="ECO:0000256" key="15">
    <source>
        <dbReference type="ARBA" id="ARBA00023128"/>
    </source>
</evidence>
<keyword evidence="14" id="KW-0830">Ubiquinone</keyword>
<evidence type="ECO:0000256" key="1">
    <source>
        <dbReference type="ARBA" id="ARBA00002566"/>
    </source>
</evidence>
<keyword evidence="10" id="KW-0999">Mitochondrion inner membrane</keyword>
<comment type="subcellular location">
    <subcellularLocation>
        <location evidence="2">Mitochondrion inner membrane</location>
        <topology evidence="2">Multi-pass membrane protein</topology>
    </subcellularLocation>
</comment>
<dbReference type="GO" id="GO:0006122">
    <property type="term" value="P:mitochondrial electron transport, ubiquinol to cytochrome c"/>
    <property type="evidence" value="ECO:0007669"/>
    <property type="project" value="TreeGrafter"/>
</dbReference>
<dbReference type="PIRSF" id="PIRSF038885">
    <property type="entry name" value="COB"/>
    <property type="match status" value="1"/>
</dbReference>
<feature type="transmembrane region" description="Helical" evidence="19">
    <location>
        <begin position="354"/>
        <end position="374"/>
    </location>
</feature>
<feature type="transmembrane region" description="Helical" evidence="19">
    <location>
        <begin position="178"/>
        <end position="201"/>
    </location>
</feature>
<dbReference type="GO" id="GO:0005743">
    <property type="term" value="C:mitochondrial inner membrane"/>
    <property type="evidence" value="ECO:0007669"/>
    <property type="project" value="UniProtKB-SubCell"/>
</dbReference>
<evidence type="ECO:0000256" key="7">
    <source>
        <dbReference type="ARBA" id="ARBA00022660"/>
    </source>
</evidence>
<dbReference type="GO" id="GO:0046872">
    <property type="term" value="F:metal ion binding"/>
    <property type="evidence" value="ECO:0007669"/>
    <property type="project" value="UniProtKB-UniRule"/>
</dbReference>
<gene>
    <name evidence="22" type="primary">cob</name>
</gene>
<evidence type="ECO:0000256" key="2">
    <source>
        <dbReference type="ARBA" id="ARBA00004448"/>
    </source>
</evidence>
<feature type="transmembrane region" description="Helical" evidence="19">
    <location>
        <begin position="324"/>
        <end position="342"/>
    </location>
</feature>
<keyword evidence="6 18" id="KW-0349">Heme</keyword>
<organism evidence="22">
    <name type="scientific">Sceliphron madraspatanum</name>
    <dbReference type="NCBI Taxonomy" id="2008740"/>
    <lineage>
        <taxon>Eukaryota</taxon>
        <taxon>Metazoa</taxon>
        <taxon>Ecdysozoa</taxon>
        <taxon>Arthropoda</taxon>
        <taxon>Hexapoda</taxon>
        <taxon>Insecta</taxon>
        <taxon>Pterygota</taxon>
        <taxon>Neoptera</taxon>
        <taxon>Endopterygota</taxon>
        <taxon>Hymenoptera</taxon>
        <taxon>Apocrita</taxon>
        <taxon>Aculeata</taxon>
        <taxon>Apoidea</taxon>
        <taxon>Sphecidae</taxon>
        <taxon>Sceliphrinae</taxon>
        <taxon>Sceliphrina</taxon>
        <taxon>Sceliphron</taxon>
    </lineage>
</organism>
<evidence type="ECO:0000256" key="3">
    <source>
        <dbReference type="ARBA" id="ARBA00011649"/>
    </source>
</evidence>
<evidence type="ECO:0000256" key="5">
    <source>
        <dbReference type="ARBA" id="ARBA00022448"/>
    </source>
</evidence>
<dbReference type="CDD" id="cd00284">
    <property type="entry name" value="Cytochrome_b_N"/>
    <property type="match status" value="1"/>
</dbReference>
<evidence type="ECO:0000256" key="4">
    <source>
        <dbReference type="ARBA" id="ARBA00013531"/>
    </source>
</evidence>
<protein>
    <recommendedName>
        <fullName evidence="4 19">Cytochrome b</fullName>
    </recommendedName>
</protein>
<dbReference type="EMBL" id="KX494105">
    <property type="protein sequence ID" value="ARX96625.1"/>
    <property type="molecule type" value="Genomic_DNA"/>
</dbReference>
<keyword evidence="15 19" id="KW-0496">Mitochondrion</keyword>
<dbReference type="InterPro" id="IPR030689">
    <property type="entry name" value="Cytochrome_b"/>
</dbReference>